<dbReference type="RefSeq" id="WP_073859075.1">
    <property type="nucleotide sequence ID" value="NZ_BAAATC010000015.1"/>
</dbReference>
<proteinExistence type="predicted"/>
<dbReference type="Proteomes" id="UP000220340">
    <property type="component" value="Unassembled WGS sequence"/>
</dbReference>
<sequence length="158" mass="17639">MCQYCGCRDLPLLRDFIAEHERVLNCGGEAVRALDRGEFGQAREMVAAMADELRSHWRGEEQGLFVVMAAADDLYVDYIDALVREHRDLEALLETVDLSNPDGQEQIRTAVSDLYEHIAKEEDGLFPASLTSLDGEQWDTAISGWEAAHPGEHMIGFG</sequence>
<dbReference type="Gene3D" id="1.20.120.520">
    <property type="entry name" value="nmb1532 protein domain like"/>
    <property type="match status" value="1"/>
</dbReference>
<gene>
    <name evidence="2" type="ORF">BV510_17285</name>
    <name evidence="3" type="ORF">CRI78_09285</name>
</gene>
<dbReference type="EMBL" id="MIJD01000186">
    <property type="protein sequence ID" value="OPE53107.1"/>
    <property type="molecule type" value="Genomic_DNA"/>
</dbReference>
<reference evidence="3 5" key="2">
    <citation type="submission" date="2017-10" db="EMBL/GenBank/DDBJ databases">
        <title>The new phylogeny of genus Mycobacterium.</title>
        <authorList>
            <person name="Tortoli E."/>
            <person name="Trovato A."/>
            <person name="Cirillo D.M."/>
        </authorList>
    </citation>
    <scope>NUCLEOTIDE SEQUENCE [LARGE SCALE GENOMIC DNA]</scope>
    <source>
        <strain evidence="3 5">IP141170001</strain>
    </source>
</reference>
<accession>A0A1Q4H665</accession>
<evidence type="ECO:0000313" key="5">
    <source>
        <dbReference type="Proteomes" id="UP000220340"/>
    </source>
</evidence>
<dbReference type="EMBL" id="PDCR01000010">
    <property type="protein sequence ID" value="PEG54697.1"/>
    <property type="molecule type" value="Genomic_DNA"/>
</dbReference>
<keyword evidence="5" id="KW-1185">Reference proteome</keyword>
<feature type="domain" description="Hemerythrin-like" evidence="1">
    <location>
        <begin position="16"/>
        <end position="128"/>
    </location>
</feature>
<comment type="caution">
    <text evidence="3">The sequence shown here is derived from an EMBL/GenBank/DDBJ whole genome shotgun (WGS) entry which is preliminary data.</text>
</comment>
<protein>
    <submittedName>
        <fullName evidence="3">Hemerythrin</fullName>
    </submittedName>
</protein>
<evidence type="ECO:0000313" key="2">
    <source>
        <dbReference type="EMBL" id="OPE53107.1"/>
    </source>
</evidence>
<reference evidence="2 4" key="1">
    <citation type="submission" date="2016-09" db="EMBL/GenBank/DDBJ databases">
        <title>genome sequences of unsequenced Mycobacteria.</title>
        <authorList>
            <person name="Greninger A.L."/>
            <person name="Jerome K.R."/>
            <person name="Mcnair B."/>
            <person name="Wallis C."/>
            <person name="Fang F."/>
        </authorList>
    </citation>
    <scope>NUCLEOTIDE SEQUENCE [LARGE SCALE GENOMIC DNA]</scope>
    <source>
        <strain evidence="2 4">BM1</strain>
    </source>
</reference>
<dbReference type="OrthoDB" id="3381279at2"/>
<evidence type="ECO:0000313" key="4">
    <source>
        <dbReference type="Proteomes" id="UP000191039"/>
    </source>
</evidence>
<name>A0A1Q4H665_9MYCO</name>
<dbReference type="STRING" id="1801.BRW64_24510"/>
<evidence type="ECO:0000259" key="1">
    <source>
        <dbReference type="Pfam" id="PF01814"/>
    </source>
</evidence>
<evidence type="ECO:0000313" key="3">
    <source>
        <dbReference type="EMBL" id="PEG54697.1"/>
    </source>
</evidence>
<organism evidence="3 5">
    <name type="scientific">Mycolicibacterium diernhoferi</name>
    <dbReference type="NCBI Taxonomy" id="1801"/>
    <lineage>
        <taxon>Bacteria</taxon>
        <taxon>Bacillati</taxon>
        <taxon>Actinomycetota</taxon>
        <taxon>Actinomycetes</taxon>
        <taxon>Mycobacteriales</taxon>
        <taxon>Mycobacteriaceae</taxon>
        <taxon>Mycolicibacterium</taxon>
    </lineage>
</organism>
<dbReference type="Proteomes" id="UP000191039">
    <property type="component" value="Unassembled WGS sequence"/>
</dbReference>
<dbReference type="AlphaFoldDB" id="A0A1Q4H665"/>
<dbReference type="InterPro" id="IPR012312">
    <property type="entry name" value="Hemerythrin-like"/>
</dbReference>
<dbReference type="Pfam" id="PF01814">
    <property type="entry name" value="Hemerythrin"/>
    <property type="match status" value="1"/>
</dbReference>